<dbReference type="InterPro" id="IPR036515">
    <property type="entry name" value="Transposase_17_sf"/>
</dbReference>
<sequence length="137" mass="15998">MNVYKNNQQVVFNIQYHVIWVTKNHHKFLQDSIAVRTRELIRLGCEARGIAVLQGSLGKDHVHLLISCTSNMVPSKIVQYLKEQLSSLLQEQFPQLKKQYWGQQLWEKGYFCASVGDIDEETIRNYIVNQFNEGKDE</sequence>
<reference evidence="2 3" key="1">
    <citation type="submission" date="2023-06" db="EMBL/GenBank/DDBJ databases">
        <title>Five Gram-positive bacteria isolated from mangrove sediments in Shenzhen, Guangdong, China.</title>
        <authorList>
            <person name="Yu S."/>
            <person name="Zheng W."/>
            <person name="Huang Y."/>
        </authorList>
    </citation>
    <scope>NUCLEOTIDE SEQUENCE [LARGE SCALE GENOMIC DNA]</scope>
    <source>
        <strain evidence="2 3">SaN35-3</strain>
    </source>
</reference>
<feature type="domain" description="Transposase IS200-like" evidence="1">
    <location>
        <begin position="11"/>
        <end position="130"/>
    </location>
</feature>
<dbReference type="SMART" id="SM01321">
    <property type="entry name" value="Y1_Tnp"/>
    <property type="match status" value="1"/>
</dbReference>
<accession>A0ABY9JU27</accession>
<protein>
    <submittedName>
        <fullName evidence="2">IS200/IS605 family transposase</fullName>
    </submittedName>
</protein>
<name>A0ABY9JU27_9BACI</name>
<gene>
    <name evidence="2" type="primary">tnpA</name>
    <name evidence="2" type="ORF">LC087_01105</name>
</gene>
<evidence type="ECO:0000313" key="2">
    <source>
        <dbReference type="EMBL" id="WLR42867.1"/>
    </source>
</evidence>
<dbReference type="PANTHER" id="PTHR33360:SF2">
    <property type="entry name" value="TRANSPOSASE FOR INSERTION SEQUENCE ELEMENT IS200"/>
    <property type="match status" value="1"/>
</dbReference>
<dbReference type="NCBIfam" id="NF033573">
    <property type="entry name" value="transpos_IS200"/>
    <property type="match status" value="1"/>
</dbReference>
<proteinExistence type="predicted"/>
<dbReference type="InterPro" id="IPR002686">
    <property type="entry name" value="Transposase_17"/>
</dbReference>
<dbReference type="SUPFAM" id="SSF143422">
    <property type="entry name" value="Transposase IS200-like"/>
    <property type="match status" value="1"/>
</dbReference>
<evidence type="ECO:0000259" key="1">
    <source>
        <dbReference type="SMART" id="SM01321"/>
    </source>
</evidence>
<dbReference type="EMBL" id="CP129013">
    <property type="protein sequence ID" value="WLR42867.1"/>
    <property type="molecule type" value="Genomic_DNA"/>
</dbReference>
<keyword evidence="3" id="KW-1185">Reference proteome</keyword>
<dbReference type="PANTHER" id="PTHR33360">
    <property type="entry name" value="TRANSPOSASE FOR INSERTION SEQUENCE ELEMENT IS200"/>
    <property type="match status" value="1"/>
</dbReference>
<organism evidence="2 3">
    <name type="scientific">Bacillus carboniphilus</name>
    <dbReference type="NCBI Taxonomy" id="86663"/>
    <lineage>
        <taxon>Bacteria</taxon>
        <taxon>Bacillati</taxon>
        <taxon>Bacillota</taxon>
        <taxon>Bacilli</taxon>
        <taxon>Bacillales</taxon>
        <taxon>Bacillaceae</taxon>
        <taxon>Bacillus</taxon>
    </lineage>
</organism>
<dbReference type="Proteomes" id="UP001197974">
    <property type="component" value="Chromosome"/>
</dbReference>
<dbReference type="Pfam" id="PF01797">
    <property type="entry name" value="Y1_Tnp"/>
    <property type="match status" value="1"/>
</dbReference>
<dbReference type="Gene3D" id="3.30.70.1290">
    <property type="entry name" value="Transposase IS200-like"/>
    <property type="match status" value="1"/>
</dbReference>
<dbReference type="RefSeq" id="WP_226539305.1">
    <property type="nucleotide sequence ID" value="NZ_CP129013.1"/>
</dbReference>
<evidence type="ECO:0000313" key="3">
    <source>
        <dbReference type="Proteomes" id="UP001197974"/>
    </source>
</evidence>